<organism evidence="1 2">
    <name type="scientific">Meloidogyne hapla</name>
    <name type="common">Root-knot nematode worm</name>
    <dbReference type="NCBI Taxonomy" id="6305"/>
    <lineage>
        <taxon>Eukaryota</taxon>
        <taxon>Metazoa</taxon>
        <taxon>Ecdysozoa</taxon>
        <taxon>Nematoda</taxon>
        <taxon>Chromadorea</taxon>
        <taxon>Rhabditida</taxon>
        <taxon>Tylenchina</taxon>
        <taxon>Tylenchomorpha</taxon>
        <taxon>Tylenchoidea</taxon>
        <taxon>Meloidogynidae</taxon>
        <taxon>Meloidogyninae</taxon>
        <taxon>Meloidogyne</taxon>
    </lineage>
</organism>
<accession>A0A1I8BRG8</accession>
<keyword evidence="1" id="KW-1185">Reference proteome</keyword>
<proteinExistence type="predicted"/>
<reference evidence="2" key="1">
    <citation type="submission" date="2016-11" db="UniProtKB">
        <authorList>
            <consortium name="WormBaseParasite"/>
        </authorList>
    </citation>
    <scope>IDENTIFICATION</scope>
</reference>
<evidence type="ECO:0000313" key="2">
    <source>
        <dbReference type="WBParaSite" id="MhA1_Contig437.frz3.gene17"/>
    </source>
</evidence>
<dbReference type="WBParaSite" id="MhA1_Contig437.frz3.gene17">
    <property type="protein sequence ID" value="MhA1_Contig437.frz3.gene17"/>
    <property type="gene ID" value="MhA1_Contig437.frz3.gene17"/>
</dbReference>
<dbReference type="Proteomes" id="UP000095281">
    <property type="component" value="Unplaced"/>
</dbReference>
<evidence type="ECO:0000313" key="1">
    <source>
        <dbReference type="Proteomes" id="UP000095281"/>
    </source>
</evidence>
<dbReference type="AlphaFoldDB" id="A0A1I8BRG8"/>
<sequence length="118" mass="13578">MQMRNELAATNLYYPEYYNRLEKEGGGEAEMDIEVDLEILDVHQQNTNISPIPKIDSSTIPELPNCTKSTVSLEQFLNGLQQRLSERKEISNTMQYELDRMKGQIAENTDSIHKKISD</sequence>
<name>A0A1I8BRG8_MELHA</name>
<protein>
    <submittedName>
        <fullName evidence="2">Uncharacterized protein</fullName>
    </submittedName>
</protein>